<proteinExistence type="predicted"/>
<organism evidence="2 3">
    <name type="scientific">Victivallis vadensis</name>
    <dbReference type="NCBI Taxonomy" id="172901"/>
    <lineage>
        <taxon>Bacteria</taxon>
        <taxon>Pseudomonadati</taxon>
        <taxon>Lentisphaerota</taxon>
        <taxon>Lentisphaeria</taxon>
        <taxon>Victivallales</taxon>
        <taxon>Victivallaceae</taxon>
        <taxon>Victivallis</taxon>
    </lineage>
</organism>
<dbReference type="CDD" id="cd07005">
    <property type="entry name" value="cupin_WbuC-like"/>
    <property type="match status" value="1"/>
</dbReference>
<dbReference type="InterPro" id="IPR046058">
    <property type="entry name" value="WbuC_cupin"/>
</dbReference>
<dbReference type="InterPro" id="IPR014710">
    <property type="entry name" value="RmlC-like_jellyroll"/>
</dbReference>
<dbReference type="InterPro" id="IPR027565">
    <property type="entry name" value="Cupin_WbuC"/>
</dbReference>
<gene>
    <name evidence="2" type="ORF">HF882_11305</name>
</gene>
<dbReference type="RefSeq" id="WP_168962679.1">
    <property type="nucleotide sequence ID" value="NZ_JABAEW010000020.1"/>
</dbReference>
<name>A0A848B215_9BACT</name>
<feature type="domain" description="Cupin fold metalloprotein WbuC cupin" evidence="1">
    <location>
        <begin position="4"/>
        <end position="85"/>
    </location>
</feature>
<dbReference type="Gene3D" id="2.60.120.10">
    <property type="entry name" value="Jelly Rolls"/>
    <property type="match status" value="1"/>
</dbReference>
<dbReference type="Pfam" id="PF19480">
    <property type="entry name" value="DUF6016"/>
    <property type="match status" value="1"/>
</dbReference>
<comment type="caution">
    <text evidence="2">The sequence shown here is derived from an EMBL/GenBank/DDBJ whole genome shotgun (WGS) entry which is preliminary data.</text>
</comment>
<dbReference type="InterPro" id="IPR011051">
    <property type="entry name" value="RmlC_Cupin_sf"/>
</dbReference>
<evidence type="ECO:0000259" key="1">
    <source>
        <dbReference type="Pfam" id="PF19480"/>
    </source>
</evidence>
<protein>
    <submittedName>
        <fullName evidence="2">WbuC family cupin fold metalloprotein</fullName>
    </submittedName>
</protein>
<accession>A0A848B215</accession>
<dbReference type="Proteomes" id="UP000576225">
    <property type="component" value="Unassembled WGS sequence"/>
</dbReference>
<dbReference type="AlphaFoldDB" id="A0A848B215"/>
<reference evidence="2 3" key="1">
    <citation type="submission" date="2020-04" db="EMBL/GenBank/DDBJ databases">
        <authorList>
            <person name="Hitch T.C.A."/>
            <person name="Wylensek D."/>
            <person name="Clavel T."/>
        </authorList>
    </citation>
    <scope>NUCLEOTIDE SEQUENCE [LARGE SCALE GENOMIC DNA]</scope>
    <source>
        <strain evidence="2 3">COR2-253-APC-1A</strain>
    </source>
</reference>
<sequence length="135" mass="15027">MKTVDNAKIAELLKEAAASPRRRTHFNLHESTDDPTNRLLVVCQPDTVIAPHRHMTKWELFTILEGKIAAYTYDDDGNVQEKVILGEDAKIVEIPAAVWHNFVALTPACAMEVKYGPYAPLTAEEKAPFTGVLPE</sequence>
<evidence type="ECO:0000313" key="3">
    <source>
        <dbReference type="Proteomes" id="UP000576225"/>
    </source>
</evidence>
<evidence type="ECO:0000313" key="2">
    <source>
        <dbReference type="EMBL" id="NMD87172.1"/>
    </source>
</evidence>
<dbReference type="NCBIfam" id="TIGR04366">
    <property type="entry name" value="cupin_WbuC"/>
    <property type="match status" value="1"/>
</dbReference>
<dbReference type="SUPFAM" id="SSF51182">
    <property type="entry name" value="RmlC-like cupins"/>
    <property type="match status" value="1"/>
</dbReference>
<dbReference type="EMBL" id="JABAEW010000020">
    <property type="protein sequence ID" value="NMD87172.1"/>
    <property type="molecule type" value="Genomic_DNA"/>
</dbReference>